<evidence type="ECO:0000313" key="3">
    <source>
        <dbReference type="Proteomes" id="UP000238642"/>
    </source>
</evidence>
<dbReference type="Proteomes" id="UP000238642">
    <property type="component" value="Unassembled WGS sequence"/>
</dbReference>
<evidence type="ECO:0000256" key="1">
    <source>
        <dbReference type="SAM" id="Phobius"/>
    </source>
</evidence>
<feature type="transmembrane region" description="Helical" evidence="1">
    <location>
        <begin position="140"/>
        <end position="161"/>
    </location>
</feature>
<keyword evidence="1" id="KW-1133">Transmembrane helix</keyword>
<evidence type="ECO:0000313" key="2">
    <source>
        <dbReference type="EMBL" id="PRD57015.1"/>
    </source>
</evidence>
<sequence>MRLLKKLNGWLHLWLGLITGLITFIVSITGCLYVFIDEIRELAYRDRCYVQIENVPYQPLSVMVAQAQAAVPASHEIVRADIQPAPGRTWVFRAGAKYRVYVNPYTADVIYVEDQNREFFRVVLELHRNLLLGKEIGQPIVAYSILIFLLLCLSGLVLWWPKKWNRKHLKKSFTVKWKASFKRLNYDLHNVWGFYMLIPALVLAMTGLVYSFSWFDQAFTYSFSGGQHRTQWEIPKSAPTGGSDKRGLDSAFADVLRRYPKADMVSMRVREAEDAPYDFQVRMLKSRTYHFEWLYYDRQTAQLLYAYGTDDLNTADKIRAMNFDLHVGSFMGLPSKIFAFICSMFCASLPLTGFLIWYNRKWGKKKKRRA</sequence>
<dbReference type="PANTHER" id="PTHR34219">
    <property type="entry name" value="IRON-REGULATED INNER MEMBRANE PROTEIN-RELATED"/>
    <property type="match status" value="1"/>
</dbReference>
<keyword evidence="1" id="KW-0472">Membrane</keyword>
<proteinExistence type="predicted"/>
<dbReference type="PROSITE" id="PS51257">
    <property type="entry name" value="PROKAR_LIPOPROTEIN"/>
    <property type="match status" value="1"/>
</dbReference>
<dbReference type="Pfam" id="PF03929">
    <property type="entry name" value="PepSY_TM"/>
    <property type="match status" value="1"/>
</dbReference>
<reference evidence="2 3" key="1">
    <citation type="submission" date="2018-02" db="EMBL/GenBank/DDBJ databases">
        <title>The draft genome of Sphingobacterium gobiense H7.</title>
        <authorList>
            <person name="Li L."/>
            <person name="Liu L."/>
            <person name="Zhang X."/>
            <person name="Wang T."/>
            <person name="Liang L."/>
        </authorList>
    </citation>
    <scope>NUCLEOTIDE SEQUENCE [LARGE SCALE GENOMIC DNA]</scope>
    <source>
        <strain evidence="2 3">ACCC 05757</strain>
    </source>
</reference>
<dbReference type="InterPro" id="IPR005625">
    <property type="entry name" value="PepSY-ass_TM"/>
</dbReference>
<dbReference type="OrthoDB" id="111691at2"/>
<keyword evidence="3" id="KW-1185">Reference proteome</keyword>
<organism evidence="2 3">
    <name type="scientific">Sphingobacterium gobiense</name>
    <dbReference type="NCBI Taxonomy" id="1382456"/>
    <lineage>
        <taxon>Bacteria</taxon>
        <taxon>Pseudomonadati</taxon>
        <taxon>Bacteroidota</taxon>
        <taxon>Sphingobacteriia</taxon>
        <taxon>Sphingobacteriales</taxon>
        <taxon>Sphingobacteriaceae</taxon>
        <taxon>Sphingobacterium</taxon>
    </lineage>
</organism>
<protein>
    <submittedName>
        <fullName evidence="2">PepSY domain-containing protein</fullName>
    </submittedName>
</protein>
<dbReference type="EMBL" id="PVBS01000001">
    <property type="protein sequence ID" value="PRD57015.1"/>
    <property type="molecule type" value="Genomic_DNA"/>
</dbReference>
<feature type="transmembrane region" description="Helical" evidence="1">
    <location>
        <begin position="337"/>
        <end position="358"/>
    </location>
</feature>
<comment type="caution">
    <text evidence="2">The sequence shown here is derived from an EMBL/GenBank/DDBJ whole genome shotgun (WGS) entry which is preliminary data.</text>
</comment>
<accession>A0A2S9JUR1</accession>
<feature type="transmembrane region" description="Helical" evidence="1">
    <location>
        <begin position="192"/>
        <end position="215"/>
    </location>
</feature>
<feature type="transmembrane region" description="Helical" evidence="1">
    <location>
        <begin position="12"/>
        <end position="36"/>
    </location>
</feature>
<dbReference type="AlphaFoldDB" id="A0A2S9JUR1"/>
<keyword evidence="1" id="KW-0812">Transmembrane</keyword>
<gene>
    <name evidence="2" type="ORF">C5749_07345</name>
</gene>
<name>A0A2S9JUR1_9SPHI</name>
<dbReference type="PANTHER" id="PTHR34219:SF3">
    <property type="entry name" value="BLL7967 PROTEIN"/>
    <property type="match status" value="1"/>
</dbReference>